<feature type="DNA-binding region" description="HMG box" evidence="1">
    <location>
        <begin position="1"/>
        <end position="52"/>
    </location>
</feature>
<evidence type="ECO:0000313" key="3">
    <source>
        <dbReference type="EMBL" id="TEB13824.1"/>
    </source>
</evidence>
<dbReference type="OrthoDB" id="6247875at2759"/>
<dbReference type="Pfam" id="PF09011">
    <property type="entry name" value="HMG_box_2"/>
    <property type="match status" value="1"/>
</dbReference>
<dbReference type="SUPFAM" id="SSF47095">
    <property type="entry name" value="HMG-box"/>
    <property type="match status" value="1"/>
</dbReference>
<dbReference type="GO" id="GO:0003677">
    <property type="term" value="F:DNA binding"/>
    <property type="evidence" value="ECO:0007669"/>
    <property type="project" value="UniProtKB-UniRule"/>
</dbReference>
<dbReference type="Proteomes" id="UP000298030">
    <property type="component" value="Unassembled WGS sequence"/>
</dbReference>
<comment type="caution">
    <text evidence="3">The sequence shown here is derived from an EMBL/GenBank/DDBJ whole genome shotgun (WGS) entry which is preliminary data.</text>
</comment>
<accession>A0A4Y7RXW9</accession>
<gene>
    <name evidence="3" type="ORF">FA13DRAFT_1748262</name>
</gene>
<keyword evidence="1" id="KW-0539">Nucleus</keyword>
<dbReference type="PROSITE" id="PS50118">
    <property type="entry name" value="HMG_BOX_2"/>
    <property type="match status" value="1"/>
</dbReference>
<proteinExistence type="predicted"/>
<protein>
    <recommendedName>
        <fullName evidence="2">HMG box domain-containing protein</fullName>
    </recommendedName>
</protein>
<evidence type="ECO:0000256" key="1">
    <source>
        <dbReference type="PROSITE-ProRule" id="PRU00267"/>
    </source>
</evidence>
<dbReference type="EMBL" id="QPFP01000412">
    <property type="protein sequence ID" value="TEB13824.1"/>
    <property type="molecule type" value="Genomic_DNA"/>
</dbReference>
<dbReference type="GO" id="GO:0005634">
    <property type="term" value="C:nucleus"/>
    <property type="evidence" value="ECO:0007669"/>
    <property type="project" value="UniProtKB-UniRule"/>
</dbReference>
<keyword evidence="4" id="KW-1185">Reference proteome</keyword>
<sequence>MRLFCLGGRRVRSVARRAPAKKQRQADLSKAISEKWRSLSGEEKRVWEERAKVRFCALSRPTLKSSLRNGMGT</sequence>
<dbReference type="InterPro" id="IPR036910">
    <property type="entry name" value="HMG_box_dom_sf"/>
</dbReference>
<organism evidence="3 4">
    <name type="scientific">Coprinellus micaceus</name>
    <name type="common">Glistening ink-cap mushroom</name>
    <name type="synonym">Coprinus micaceus</name>
    <dbReference type="NCBI Taxonomy" id="71717"/>
    <lineage>
        <taxon>Eukaryota</taxon>
        <taxon>Fungi</taxon>
        <taxon>Dikarya</taxon>
        <taxon>Basidiomycota</taxon>
        <taxon>Agaricomycotina</taxon>
        <taxon>Agaricomycetes</taxon>
        <taxon>Agaricomycetidae</taxon>
        <taxon>Agaricales</taxon>
        <taxon>Agaricineae</taxon>
        <taxon>Psathyrellaceae</taxon>
        <taxon>Coprinellus</taxon>
    </lineage>
</organism>
<evidence type="ECO:0000259" key="2">
    <source>
        <dbReference type="PROSITE" id="PS50118"/>
    </source>
</evidence>
<dbReference type="InterPro" id="IPR009071">
    <property type="entry name" value="HMG_box_dom"/>
</dbReference>
<reference evidence="3 4" key="1">
    <citation type="journal article" date="2019" name="Nat. Ecol. Evol.">
        <title>Megaphylogeny resolves global patterns of mushroom evolution.</title>
        <authorList>
            <person name="Varga T."/>
            <person name="Krizsan K."/>
            <person name="Foldi C."/>
            <person name="Dima B."/>
            <person name="Sanchez-Garcia M."/>
            <person name="Sanchez-Ramirez S."/>
            <person name="Szollosi G.J."/>
            <person name="Szarkandi J.G."/>
            <person name="Papp V."/>
            <person name="Albert L."/>
            <person name="Andreopoulos W."/>
            <person name="Angelini C."/>
            <person name="Antonin V."/>
            <person name="Barry K.W."/>
            <person name="Bougher N.L."/>
            <person name="Buchanan P."/>
            <person name="Buyck B."/>
            <person name="Bense V."/>
            <person name="Catcheside P."/>
            <person name="Chovatia M."/>
            <person name="Cooper J."/>
            <person name="Damon W."/>
            <person name="Desjardin D."/>
            <person name="Finy P."/>
            <person name="Geml J."/>
            <person name="Haridas S."/>
            <person name="Hughes K."/>
            <person name="Justo A."/>
            <person name="Karasinski D."/>
            <person name="Kautmanova I."/>
            <person name="Kiss B."/>
            <person name="Kocsube S."/>
            <person name="Kotiranta H."/>
            <person name="LaButti K.M."/>
            <person name="Lechner B.E."/>
            <person name="Liimatainen K."/>
            <person name="Lipzen A."/>
            <person name="Lukacs Z."/>
            <person name="Mihaltcheva S."/>
            <person name="Morgado L.N."/>
            <person name="Niskanen T."/>
            <person name="Noordeloos M.E."/>
            <person name="Ohm R.A."/>
            <person name="Ortiz-Santana B."/>
            <person name="Ovrebo C."/>
            <person name="Racz N."/>
            <person name="Riley R."/>
            <person name="Savchenko A."/>
            <person name="Shiryaev A."/>
            <person name="Soop K."/>
            <person name="Spirin V."/>
            <person name="Szebenyi C."/>
            <person name="Tomsovsky M."/>
            <person name="Tulloss R.E."/>
            <person name="Uehling J."/>
            <person name="Grigoriev I.V."/>
            <person name="Vagvolgyi C."/>
            <person name="Papp T."/>
            <person name="Martin F.M."/>
            <person name="Miettinen O."/>
            <person name="Hibbett D.S."/>
            <person name="Nagy L.G."/>
        </authorList>
    </citation>
    <scope>NUCLEOTIDE SEQUENCE [LARGE SCALE GENOMIC DNA]</scope>
    <source>
        <strain evidence="3 4">FP101781</strain>
    </source>
</reference>
<evidence type="ECO:0000313" key="4">
    <source>
        <dbReference type="Proteomes" id="UP000298030"/>
    </source>
</evidence>
<dbReference type="AlphaFoldDB" id="A0A4Y7RXW9"/>
<dbReference type="Gene3D" id="1.10.30.10">
    <property type="entry name" value="High mobility group box domain"/>
    <property type="match status" value="1"/>
</dbReference>
<name>A0A4Y7RXW9_COPMI</name>
<feature type="domain" description="HMG box" evidence="2">
    <location>
        <begin position="1"/>
        <end position="52"/>
    </location>
</feature>
<keyword evidence="1" id="KW-0238">DNA-binding</keyword>